<evidence type="ECO:0000256" key="5">
    <source>
        <dbReference type="ARBA" id="ARBA00023125"/>
    </source>
</evidence>
<dbReference type="GO" id="GO:0032993">
    <property type="term" value="C:protein-DNA complex"/>
    <property type="evidence" value="ECO:0007669"/>
    <property type="project" value="TreeGrafter"/>
</dbReference>
<dbReference type="Gene3D" id="6.10.250.690">
    <property type="match status" value="1"/>
</dbReference>
<keyword evidence="3" id="KW-0902">Two-component regulatory system</keyword>
<dbReference type="InterPro" id="IPR011006">
    <property type="entry name" value="CheY-like_superfamily"/>
</dbReference>
<evidence type="ECO:0000259" key="11">
    <source>
        <dbReference type="PROSITE" id="PS51755"/>
    </source>
</evidence>
<evidence type="ECO:0000256" key="3">
    <source>
        <dbReference type="ARBA" id="ARBA00023012"/>
    </source>
</evidence>
<evidence type="ECO:0000256" key="8">
    <source>
        <dbReference type="PROSITE-ProRule" id="PRU00169"/>
    </source>
</evidence>
<dbReference type="EMBL" id="CADCTX010000825">
    <property type="protein sequence ID" value="CAA9353160.1"/>
    <property type="molecule type" value="Genomic_DNA"/>
</dbReference>
<keyword evidence="5 9" id="KW-0238">DNA-binding</keyword>
<organism evidence="12">
    <name type="scientific">uncultured Gemmatimonadaceae bacterium</name>
    <dbReference type="NCBI Taxonomy" id="246130"/>
    <lineage>
        <taxon>Bacteria</taxon>
        <taxon>Pseudomonadati</taxon>
        <taxon>Gemmatimonadota</taxon>
        <taxon>Gemmatimonadia</taxon>
        <taxon>Gemmatimonadales</taxon>
        <taxon>Gemmatimonadaceae</taxon>
        <taxon>environmental samples</taxon>
    </lineage>
</organism>
<accession>A0A6J4M8M2</accession>
<feature type="domain" description="OmpR/PhoB-type" evidence="11">
    <location>
        <begin position="46"/>
        <end position="145"/>
    </location>
</feature>
<evidence type="ECO:0000256" key="4">
    <source>
        <dbReference type="ARBA" id="ARBA00023015"/>
    </source>
</evidence>
<reference evidence="12" key="1">
    <citation type="submission" date="2020-02" db="EMBL/GenBank/DDBJ databases">
        <authorList>
            <person name="Meier V. D."/>
        </authorList>
    </citation>
    <scope>NUCLEOTIDE SEQUENCE</scope>
    <source>
        <strain evidence="12">AVDCRST_MAG40</strain>
    </source>
</reference>
<protein>
    <recommendedName>
        <fullName evidence="1">Phosphate regulon transcriptional regulatory protein PhoB</fullName>
    </recommendedName>
</protein>
<proteinExistence type="predicted"/>
<dbReference type="InterPro" id="IPR016032">
    <property type="entry name" value="Sig_transdc_resp-reg_C-effctor"/>
</dbReference>
<dbReference type="SUPFAM" id="SSF52172">
    <property type="entry name" value="CheY-like"/>
    <property type="match status" value="1"/>
</dbReference>
<comment type="function">
    <text evidence="7">This protein is a positive regulator for the phosphate regulon. Transcription of this operon is positively regulated by PhoB and PhoR when phosphate is limited.</text>
</comment>
<dbReference type="GO" id="GO:0000976">
    <property type="term" value="F:transcription cis-regulatory region binding"/>
    <property type="evidence" value="ECO:0007669"/>
    <property type="project" value="TreeGrafter"/>
</dbReference>
<gene>
    <name evidence="12" type="ORF">AVDCRST_MAG40-3010</name>
</gene>
<dbReference type="InterPro" id="IPR001867">
    <property type="entry name" value="OmpR/PhoB-type_DNA-bd"/>
</dbReference>
<evidence type="ECO:0000256" key="6">
    <source>
        <dbReference type="ARBA" id="ARBA00023163"/>
    </source>
</evidence>
<dbReference type="GO" id="GO:0000156">
    <property type="term" value="F:phosphorelay response regulator activity"/>
    <property type="evidence" value="ECO:0007669"/>
    <property type="project" value="TreeGrafter"/>
</dbReference>
<sequence>MRGFQLGADDYVTKPFGAMELLARVGALLRRAGRRPPAAEAPNGGHAVDRFADVEVNRATRVVRRGGEAVALTPKEYDLLVALVDRRGAVATRIDLLREVWGYRSEVSSRTVDIHVAELRRKLEARPAEPRHILTVWKVGYRFDA</sequence>
<name>A0A6J4M8M2_9BACT</name>
<dbReference type="PROSITE" id="PS50110">
    <property type="entry name" value="RESPONSE_REGULATORY"/>
    <property type="match status" value="1"/>
</dbReference>
<comment type="caution">
    <text evidence="8">Lacks conserved residue(s) required for the propagation of feature annotation.</text>
</comment>
<evidence type="ECO:0000256" key="7">
    <source>
        <dbReference type="ARBA" id="ARBA00024735"/>
    </source>
</evidence>
<dbReference type="SMART" id="SM00862">
    <property type="entry name" value="Trans_reg_C"/>
    <property type="match status" value="1"/>
</dbReference>
<dbReference type="GO" id="GO:0005829">
    <property type="term" value="C:cytosol"/>
    <property type="evidence" value="ECO:0007669"/>
    <property type="project" value="TreeGrafter"/>
</dbReference>
<dbReference type="GO" id="GO:0006355">
    <property type="term" value="P:regulation of DNA-templated transcription"/>
    <property type="evidence" value="ECO:0007669"/>
    <property type="project" value="InterPro"/>
</dbReference>
<feature type="DNA-binding region" description="OmpR/PhoB-type" evidence="9">
    <location>
        <begin position="46"/>
        <end position="145"/>
    </location>
</feature>
<dbReference type="PROSITE" id="PS51755">
    <property type="entry name" value="OMPR_PHOB"/>
    <property type="match status" value="1"/>
</dbReference>
<evidence type="ECO:0000256" key="9">
    <source>
        <dbReference type="PROSITE-ProRule" id="PRU01091"/>
    </source>
</evidence>
<evidence type="ECO:0000259" key="10">
    <source>
        <dbReference type="PROSITE" id="PS50110"/>
    </source>
</evidence>
<dbReference type="Pfam" id="PF00486">
    <property type="entry name" value="Trans_reg_C"/>
    <property type="match status" value="1"/>
</dbReference>
<keyword evidence="4" id="KW-0805">Transcription regulation</keyword>
<dbReference type="InterPro" id="IPR036388">
    <property type="entry name" value="WH-like_DNA-bd_sf"/>
</dbReference>
<evidence type="ECO:0000313" key="12">
    <source>
        <dbReference type="EMBL" id="CAA9353160.1"/>
    </source>
</evidence>
<keyword evidence="2" id="KW-0597">Phosphoprotein</keyword>
<evidence type="ECO:0000256" key="2">
    <source>
        <dbReference type="ARBA" id="ARBA00022553"/>
    </source>
</evidence>
<dbReference type="FunFam" id="1.10.10.10:FF:000018">
    <property type="entry name" value="DNA-binding response regulator ResD"/>
    <property type="match status" value="1"/>
</dbReference>
<dbReference type="PANTHER" id="PTHR48111:SF1">
    <property type="entry name" value="TWO-COMPONENT RESPONSE REGULATOR ORR33"/>
    <property type="match status" value="1"/>
</dbReference>
<keyword evidence="6" id="KW-0804">Transcription</keyword>
<dbReference type="InterPro" id="IPR001789">
    <property type="entry name" value="Sig_transdc_resp-reg_receiver"/>
</dbReference>
<feature type="domain" description="Response regulatory" evidence="10">
    <location>
        <begin position="1"/>
        <end position="29"/>
    </location>
</feature>
<dbReference type="AlphaFoldDB" id="A0A6J4M8M2"/>
<dbReference type="Gene3D" id="1.10.10.10">
    <property type="entry name" value="Winged helix-like DNA-binding domain superfamily/Winged helix DNA-binding domain"/>
    <property type="match status" value="1"/>
</dbReference>
<evidence type="ECO:0000256" key="1">
    <source>
        <dbReference type="ARBA" id="ARBA00013332"/>
    </source>
</evidence>
<dbReference type="InterPro" id="IPR039420">
    <property type="entry name" value="WalR-like"/>
</dbReference>
<dbReference type="SUPFAM" id="SSF46894">
    <property type="entry name" value="C-terminal effector domain of the bipartite response regulators"/>
    <property type="match status" value="1"/>
</dbReference>
<dbReference type="PANTHER" id="PTHR48111">
    <property type="entry name" value="REGULATOR OF RPOS"/>
    <property type="match status" value="1"/>
</dbReference>
<dbReference type="CDD" id="cd00383">
    <property type="entry name" value="trans_reg_C"/>
    <property type="match status" value="1"/>
</dbReference>